<feature type="region of interest" description="Disordered" evidence="1">
    <location>
        <begin position="838"/>
        <end position="870"/>
    </location>
</feature>
<name>A0ABX7P9E2_9BACT</name>
<feature type="region of interest" description="Disordered" evidence="1">
    <location>
        <begin position="807"/>
        <end position="826"/>
    </location>
</feature>
<feature type="compositionally biased region" description="Low complexity" evidence="1">
    <location>
        <begin position="860"/>
        <end position="870"/>
    </location>
</feature>
<organism evidence="2 3">
    <name type="scientific">Pyxidicoccus parkwayensis</name>
    <dbReference type="NCBI Taxonomy" id="2813578"/>
    <lineage>
        <taxon>Bacteria</taxon>
        <taxon>Pseudomonadati</taxon>
        <taxon>Myxococcota</taxon>
        <taxon>Myxococcia</taxon>
        <taxon>Myxococcales</taxon>
        <taxon>Cystobacterineae</taxon>
        <taxon>Myxococcaceae</taxon>
        <taxon>Pyxidicoccus</taxon>
    </lineage>
</organism>
<gene>
    <name evidence="2" type="ORF">JY651_19925</name>
</gene>
<keyword evidence="3" id="KW-1185">Reference proteome</keyword>
<sequence length="870" mass="90115">MRQVHFAFRPEGTGWRGGHSTYDVRAGADGLTVTPFLHLRVDTPAAPRASAHPGVIQGAPLTLGAVHLSRGPREVRATEVRARVEKGGHLLVTRAGFSEHLRNSEAGIQREWVLEAVPEGTGDLSLTVPVQGLAFSGGSAAGLHFRDAKSGLGFRHGHADWVDASGGRTPLQARFHAGAIQFVVPEALLESSVLPATLAPTLSPEMGMDQPVPEPQVYSQEYPSVASSGTGYLVVWEDFRASRFEIFGTRVSSAGGVLDDWGISIARQADASQKPSVASNGTDYLVVWEEALAGSPVSVHGARVSGAGEVRDIGGLAPGAPASSRSAPSVASNGTDYLVAWMDMRNGNPDVYGTRVASTGEVMDGAGLAIAQAAQTQTAPSVASNGTDYLVVWEDSRNGNTDIFGARVSSSGAVLDASGLAVSTDARTQLVPAVASNGTDYLVVWQDARNETAGDIFGARVTSAGAVMETSGFAISTAARAQGTPAVASNGTDYLVVWQDARSETSGDIYGARVTSAGTVVDGSGLAISTYAAGQTYPSVAFNGTDFYVAWKDARSSRDIYGTRVTTAGEVLDGSGVVLSTAANGQWTPEVASNGTGYLVVWVGHRPSDGSAAIFGVRVSAAGDVLDVSGLEISPPGLALYPSVASNGTDYLVVWEDVSQLDSRIMGARVTGGGAVLDARGLVLSPSSVRSASAPSVASNGTGYLVVWETMPGETQLSSISGTRVTREGAVLDASGLSISGPPAFAHAPEVASNGTDSLVVWEDTRNGSDIYGARVSSAGVVLDASAFPITTEVDNQGAPLSLRMARTTSSPGRTSARAAPPMSTAHAFRARGRCWTRLASPSPRPPGIRTSRRWRRWGRSTSSSGRTTV</sequence>
<reference evidence="2 3" key="1">
    <citation type="submission" date="2021-02" db="EMBL/GenBank/DDBJ databases">
        <title>De Novo genome assembly of isolated myxobacteria.</title>
        <authorList>
            <person name="Stevens D.C."/>
        </authorList>
    </citation>
    <scope>NUCLEOTIDE SEQUENCE [LARGE SCALE GENOMIC DNA]</scope>
    <source>
        <strain evidence="3">SCPEA02</strain>
    </source>
</reference>
<evidence type="ECO:0000313" key="3">
    <source>
        <dbReference type="Proteomes" id="UP000662747"/>
    </source>
</evidence>
<dbReference type="EMBL" id="CP071090">
    <property type="protein sequence ID" value="QSQ27043.1"/>
    <property type="molecule type" value="Genomic_DNA"/>
</dbReference>
<protein>
    <submittedName>
        <fullName evidence="2">Uncharacterized protein</fullName>
    </submittedName>
</protein>
<dbReference type="Proteomes" id="UP000662747">
    <property type="component" value="Chromosome"/>
</dbReference>
<evidence type="ECO:0000313" key="2">
    <source>
        <dbReference type="EMBL" id="QSQ27043.1"/>
    </source>
</evidence>
<dbReference type="RefSeq" id="WP_206728570.1">
    <property type="nucleotide sequence ID" value="NZ_CP071090.1"/>
</dbReference>
<accession>A0ABX7P9E2</accession>
<proteinExistence type="predicted"/>
<evidence type="ECO:0000256" key="1">
    <source>
        <dbReference type="SAM" id="MobiDB-lite"/>
    </source>
</evidence>